<protein>
    <submittedName>
        <fullName evidence="1">Uncharacterized protein</fullName>
    </submittedName>
</protein>
<evidence type="ECO:0000313" key="1">
    <source>
        <dbReference type="EMBL" id="ART30880.1"/>
    </source>
</evidence>
<accession>A0A1Y0B0G3</accession>
<geneLocation type="mitochondrion" evidence="1"/>
<name>A0A1Y0B0G3_9LAMI</name>
<organism evidence="1">
    <name type="scientific">Utricularia reniformis</name>
    <dbReference type="NCBI Taxonomy" id="192314"/>
    <lineage>
        <taxon>Eukaryota</taxon>
        <taxon>Viridiplantae</taxon>
        <taxon>Streptophyta</taxon>
        <taxon>Embryophyta</taxon>
        <taxon>Tracheophyta</taxon>
        <taxon>Spermatophyta</taxon>
        <taxon>Magnoliopsida</taxon>
        <taxon>eudicotyledons</taxon>
        <taxon>Gunneridae</taxon>
        <taxon>Pentapetalae</taxon>
        <taxon>asterids</taxon>
        <taxon>lamiids</taxon>
        <taxon>Lamiales</taxon>
        <taxon>Lentibulariaceae</taxon>
        <taxon>Utricularia</taxon>
    </lineage>
</organism>
<dbReference type="AlphaFoldDB" id="A0A1Y0B0G3"/>
<dbReference type="EMBL" id="KY774314">
    <property type="protein sequence ID" value="ART30880.1"/>
    <property type="molecule type" value="Genomic_DNA"/>
</dbReference>
<sequence length="44" mass="5327">MQEQLLIGRKLTKPLLFKRMDVIHQMIPQLSFRRQFKTKTQKGN</sequence>
<gene>
    <name evidence="1" type="ORF">AEK19_MT0625</name>
</gene>
<reference evidence="1" key="1">
    <citation type="submission" date="2017-03" db="EMBL/GenBank/DDBJ databases">
        <title>The mitochondrial genome of the carnivorous plant Utricularia reniformis (Lentibulariaceae): structure, comparative analysis and evolutionary landmarks.</title>
        <authorList>
            <person name="Silva S.R."/>
            <person name="Alvarenga D.O."/>
            <person name="Michael T.P."/>
            <person name="Miranda V.F.O."/>
            <person name="Varani A.M."/>
        </authorList>
    </citation>
    <scope>NUCLEOTIDE SEQUENCE</scope>
</reference>
<proteinExistence type="predicted"/>
<keyword evidence="1" id="KW-0496">Mitochondrion</keyword>